<proteinExistence type="predicted"/>
<protein>
    <submittedName>
        <fullName evidence="2">Retrovirus-related Pol polyprotein from transposon 17.6</fullName>
    </submittedName>
</protein>
<name>A0A4Y2MSR0_ARAVE</name>
<dbReference type="SUPFAM" id="SSF56672">
    <property type="entry name" value="DNA/RNA polymerases"/>
    <property type="match status" value="1"/>
</dbReference>
<dbReference type="Proteomes" id="UP000499080">
    <property type="component" value="Unassembled WGS sequence"/>
</dbReference>
<accession>A0A4Y2MSR0</accession>
<dbReference type="InterPro" id="IPR000477">
    <property type="entry name" value="RT_dom"/>
</dbReference>
<dbReference type="GO" id="GO:0071897">
    <property type="term" value="P:DNA biosynthetic process"/>
    <property type="evidence" value="ECO:0007669"/>
    <property type="project" value="UniProtKB-ARBA"/>
</dbReference>
<dbReference type="FunFam" id="3.30.70.270:FF:000003">
    <property type="entry name" value="Transposon Ty3-G Gag-Pol polyprotein"/>
    <property type="match status" value="1"/>
</dbReference>
<dbReference type="EMBL" id="BGPR01007798">
    <property type="protein sequence ID" value="GBN29579.1"/>
    <property type="molecule type" value="Genomic_DNA"/>
</dbReference>
<sequence length="166" mass="19584">MNRLSFGIKTAPAEFNRVIDQILNGLPKTIAYFDDIVVHGTTKDQCSKNLFACLERLHEYDLHLSIKKCTFFQTRIEYLGHVVEKNKISRSPSKVEAIIRMQQPRSVQELRQFLGMVTYYSRFIPDVSTITYPLRKLLRKNQKFYWNKECQQAFLKLKEEQGSHSY</sequence>
<dbReference type="InterPro" id="IPR050951">
    <property type="entry name" value="Retrovirus_Pol_polyprotein"/>
</dbReference>
<dbReference type="PANTHER" id="PTHR37984:SF5">
    <property type="entry name" value="PROTEIN NYNRIN-LIKE"/>
    <property type="match status" value="1"/>
</dbReference>
<comment type="caution">
    <text evidence="2">The sequence shown here is derived from an EMBL/GenBank/DDBJ whole genome shotgun (WGS) entry which is preliminary data.</text>
</comment>
<keyword evidence="3" id="KW-1185">Reference proteome</keyword>
<dbReference type="Pfam" id="PF00078">
    <property type="entry name" value="RVT_1"/>
    <property type="match status" value="1"/>
</dbReference>
<dbReference type="InterPro" id="IPR043502">
    <property type="entry name" value="DNA/RNA_pol_sf"/>
</dbReference>
<evidence type="ECO:0000259" key="1">
    <source>
        <dbReference type="Pfam" id="PF00078"/>
    </source>
</evidence>
<dbReference type="Gene3D" id="3.30.70.270">
    <property type="match status" value="2"/>
</dbReference>
<dbReference type="PANTHER" id="PTHR37984">
    <property type="entry name" value="PROTEIN CBG26694"/>
    <property type="match status" value="1"/>
</dbReference>
<dbReference type="OrthoDB" id="427924at2759"/>
<evidence type="ECO:0000313" key="3">
    <source>
        <dbReference type="Proteomes" id="UP000499080"/>
    </source>
</evidence>
<gene>
    <name evidence="2" type="primary">pol_726</name>
    <name evidence="2" type="ORF">AVEN_119818_1</name>
</gene>
<dbReference type="FunFam" id="3.30.70.270:FF:000023">
    <property type="entry name" value="Pol"/>
    <property type="match status" value="1"/>
</dbReference>
<organism evidence="2 3">
    <name type="scientific">Araneus ventricosus</name>
    <name type="common">Orbweaver spider</name>
    <name type="synonym">Epeira ventricosa</name>
    <dbReference type="NCBI Taxonomy" id="182803"/>
    <lineage>
        <taxon>Eukaryota</taxon>
        <taxon>Metazoa</taxon>
        <taxon>Ecdysozoa</taxon>
        <taxon>Arthropoda</taxon>
        <taxon>Chelicerata</taxon>
        <taxon>Arachnida</taxon>
        <taxon>Araneae</taxon>
        <taxon>Araneomorphae</taxon>
        <taxon>Entelegynae</taxon>
        <taxon>Araneoidea</taxon>
        <taxon>Araneidae</taxon>
        <taxon>Araneus</taxon>
    </lineage>
</organism>
<dbReference type="InterPro" id="IPR043128">
    <property type="entry name" value="Rev_trsase/Diguanyl_cyclase"/>
</dbReference>
<reference evidence="2 3" key="1">
    <citation type="journal article" date="2019" name="Sci. Rep.">
        <title>Orb-weaving spider Araneus ventricosus genome elucidates the spidroin gene catalogue.</title>
        <authorList>
            <person name="Kono N."/>
            <person name="Nakamura H."/>
            <person name="Ohtoshi R."/>
            <person name="Moran D.A.P."/>
            <person name="Shinohara A."/>
            <person name="Yoshida Y."/>
            <person name="Fujiwara M."/>
            <person name="Mori M."/>
            <person name="Tomita M."/>
            <person name="Arakawa K."/>
        </authorList>
    </citation>
    <scope>NUCLEOTIDE SEQUENCE [LARGE SCALE GENOMIC DNA]</scope>
</reference>
<dbReference type="AlphaFoldDB" id="A0A4Y2MSR0"/>
<evidence type="ECO:0000313" key="2">
    <source>
        <dbReference type="EMBL" id="GBN29579.1"/>
    </source>
</evidence>
<feature type="domain" description="Reverse transcriptase" evidence="1">
    <location>
        <begin position="2"/>
        <end position="82"/>
    </location>
</feature>